<dbReference type="PANTHER" id="PTHR43794">
    <property type="entry name" value="AMINOHYDROLASE SSNA-RELATED"/>
    <property type="match status" value="1"/>
</dbReference>
<dbReference type="SUPFAM" id="SSF51556">
    <property type="entry name" value="Metallo-dependent hydrolases"/>
    <property type="match status" value="1"/>
</dbReference>
<proteinExistence type="inferred from homology"/>
<dbReference type="InterPro" id="IPR011059">
    <property type="entry name" value="Metal-dep_hydrolase_composite"/>
</dbReference>
<evidence type="ECO:0000259" key="2">
    <source>
        <dbReference type="Pfam" id="PF01979"/>
    </source>
</evidence>
<accession>A0ABV2DN33</accession>
<protein>
    <submittedName>
        <fullName evidence="3">Amidohydrolase family protein</fullName>
    </submittedName>
</protein>
<gene>
    <name evidence="3" type="ORF">ABVQ20_31200</name>
</gene>
<dbReference type="PANTHER" id="PTHR43794:SF5">
    <property type="entry name" value="CHLOROHYDROLASE FAMILY PROTEIN"/>
    <property type="match status" value="1"/>
</dbReference>
<name>A0ABV2DN33_9HYPH</name>
<dbReference type="Gene3D" id="3.20.20.140">
    <property type="entry name" value="Metal-dependent hydrolases"/>
    <property type="match status" value="1"/>
</dbReference>
<dbReference type="Gene3D" id="2.30.40.10">
    <property type="entry name" value="Urease, subunit C, domain 1"/>
    <property type="match status" value="1"/>
</dbReference>
<dbReference type="Proteomes" id="UP001548832">
    <property type="component" value="Unassembled WGS sequence"/>
</dbReference>
<sequence>MTVAKGLPMTRALLIENGVIVTMDAGRQIFSKGHVLVEDGRITAVGDGSHSVTDPNVTRIDASGMVVMPGLVDTHAHAGHMLTKGLGDDSEAWMNIAGRIYAQASDTEFWAAEAALSALERIKCGTTTAALLFGGGPDIMRTEAPEAAQAHLAAIADMGVREILAVGPNRPTSSHIYRDHAQTPYAEITVSPDAQLAVCAEIIDDWADRDSRLRVAVSLPVFTAGELDDQSVYNLSCKARDLSREKRVLFIQDGHREGSIAANAERLELFDEHSLLAHCIELTEGDIAALKRSGAKVAHNPSALMSVSGRCPATELMEGGVTVSLGTDASAPDRSFDMFRNMFQAHRYHARHFRNDAVLPPLQLLEMATIEGARALSMENDIGSLEPGKRADIILVNMRQPHLWPPAHPVQRLARFANGADVDTTIVDGRILMRGRKLVGHDEDAILDRAESAFHLMMNRAGLA</sequence>
<dbReference type="SUPFAM" id="SSF51338">
    <property type="entry name" value="Composite domain of metallo-dependent hydrolases"/>
    <property type="match status" value="1"/>
</dbReference>
<evidence type="ECO:0000256" key="1">
    <source>
        <dbReference type="ARBA" id="ARBA00006745"/>
    </source>
</evidence>
<feature type="domain" description="Amidohydrolase-related" evidence="2">
    <location>
        <begin position="245"/>
        <end position="431"/>
    </location>
</feature>
<comment type="caution">
    <text evidence="3">The sequence shown here is derived from an EMBL/GenBank/DDBJ whole genome shotgun (WGS) entry which is preliminary data.</text>
</comment>
<dbReference type="Pfam" id="PF01979">
    <property type="entry name" value="Amidohydro_1"/>
    <property type="match status" value="1"/>
</dbReference>
<dbReference type="EMBL" id="JBEWSZ010000004">
    <property type="protein sequence ID" value="MET2831422.1"/>
    <property type="molecule type" value="Genomic_DNA"/>
</dbReference>
<dbReference type="InterPro" id="IPR006680">
    <property type="entry name" value="Amidohydro-rel"/>
</dbReference>
<evidence type="ECO:0000313" key="3">
    <source>
        <dbReference type="EMBL" id="MET2831422.1"/>
    </source>
</evidence>
<reference evidence="3 4" key="1">
    <citation type="submission" date="2024-06" db="EMBL/GenBank/DDBJ databases">
        <authorList>
            <person name="Kim D.-U."/>
        </authorList>
    </citation>
    <scope>NUCLEOTIDE SEQUENCE [LARGE SCALE GENOMIC DNA]</scope>
    <source>
        <strain evidence="3 4">KACC15460</strain>
    </source>
</reference>
<dbReference type="InterPro" id="IPR050287">
    <property type="entry name" value="MTA/SAH_deaminase"/>
</dbReference>
<organism evidence="3 4">
    <name type="scientific">Mesorhizobium shangrilense</name>
    <dbReference type="NCBI Taxonomy" id="460060"/>
    <lineage>
        <taxon>Bacteria</taxon>
        <taxon>Pseudomonadati</taxon>
        <taxon>Pseudomonadota</taxon>
        <taxon>Alphaproteobacteria</taxon>
        <taxon>Hyphomicrobiales</taxon>
        <taxon>Phyllobacteriaceae</taxon>
        <taxon>Mesorhizobium</taxon>
    </lineage>
</organism>
<dbReference type="InterPro" id="IPR032466">
    <property type="entry name" value="Metal_Hydrolase"/>
</dbReference>
<evidence type="ECO:0000313" key="4">
    <source>
        <dbReference type="Proteomes" id="UP001548832"/>
    </source>
</evidence>
<comment type="similarity">
    <text evidence="1">Belongs to the metallo-dependent hydrolases superfamily. ATZ/TRZ family.</text>
</comment>
<keyword evidence="4" id="KW-1185">Reference proteome</keyword>